<dbReference type="Pfam" id="PF07589">
    <property type="entry name" value="PEP-CTERM"/>
    <property type="match status" value="1"/>
</dbReference>
<feature type="domain" description="Ice-binding protein C-terminal" evidence="1">
    <location>
        <begin position="248"/>
        <end position="270"/>
    </location>
</feature>
<name>A0A235F132_9RHOO</name>
<evidence type="ECO:0000313" key="3">
    <source>
        <dbReference type="Proteomes" id="UP000215181"/>
    </source>
</evidence>
<organism evidence="2 3">
    <name type="scientific">Thauera propionica</name>
    <dbReference type="NCBI Taxonomy" id="2019431"/>
    <lineage>
        <taxon>Bacteria</taxon>
        <taxon>Pseudomonadati</taxon>
        <taxon>Pseudomonadota</taxon>
        <taxon>Betaproteobacteria</taxon>
        <taxon>Rhodocyclales</taxon>
        <taxon>Zoogloeaceae</taxon>
        <taxon>Thauera</taxon>
    </lineage>
</organism>
<accession>A0A235F132</accession>
<evidence type="ECO:0000259" key="1">
    <source>
        <dbReference type="Pfam" id="PF07589"/>
    </source>
</evidence>
<evidence type="ECO:0000313" key="2">
    <source>
        <dbReference type="EMBL" id="OYD54960.1"/>
    </source>
</evidence>
<dbReference type="NCBIfam" id="TIGR02595">
    <property type="entry name" value="PEP_CTERM"/>
    <property type="match status" value="1"/>
</dbReference>
<proteinExistence type="predicted"/>
<comment type="caution">
    <text evidence="2">The sequence shown here is derived from an EMBL/GenBank/DDBJ whole genome shotgun (WGS) entry which is preliminary data.</text>
</comment>
<dbReference type="EMBL" id="NOIH01000003">
    <property type="protein sequence ID" value="OYD54960.1"/>
    <property type="molecule type" value="Genomic_DNA"/>
</dbReference>
<sequence length="275" mass="28645">MARKMLQRHCVRRLPAAVVSGELQKPQPMASALKNGIQTSGTQKMKKNKIALGLAALAVSGSALAAPVFSDEFNRSNANNLGGDWSEIERNGNDVAISGNALQLRDDNRGVASASSPDAAATFSVSTLGLEDLFLSFAWAPLIASEDEDVLNVSWRTGDNAWTNIWSSGLGGDGGWSSANVGLGASAANLESIDIRFWTDVDHSSILEALAGLISNPLANEGARIDWISLTGNPIPVVEAPPVSGSQPVPEPATLALLGLGLAGLGALRRKQRAA</sequence>
<dbReference type="InterPro" id="IPR013424">
    <property type="entry name" value="Ice-binding_C"/>
</dbReference>
<dbReference type="Proteomes" id="UP000215181">
    <property type="component" value="Unassembled WGS sequence"/>
</dbReference>
<keyword evidence="3" id="KW-1185">Reference proteome</keyword>
<gene>
    <name evidence="2" type="ORF">CGK74_01750</name>
</gene>
<dbReference type="AlphaFoldDB" id="A0A235F132"/>
<protein>
    <recommendedName>
        <fullName evidence="1">Ice-binding protein C-terminal domain-containing protein</fullName>
    </recommendedName>
</protein>
<reference evidence="2 3" key="1">
    <citation type="submission" date="2017-07" db="EMBL/GenBank/DDBJ databases">
        <title>Thauera sp. KNDSS-Mac4 genome sequence and assembly.</title>
        <authorList>
            <person name="Mayilraj S."/>
        </authorList>
    </citation>
    <scope>NUCLEOTIDE SEQUENCE [LARGE SCALE GENOMIC DNA]</scope>
    <source>
        <strain evidence="2 3">KNDSS-Mac4</strain>
    </source>
</reference>